<dbReference type="OrthoDB" id="423313at2759"/>
<dbReference type="InterPro" id="IPR036249">
    <property type="entry name" value="Thioredoxin-like_sf"/>
</dbReference>
<evidence type="ECO:0000313" key="3">
    <source>
        <dbReference type="EMBL" id="KAI5081405.1"/>
    </source>
</evidence>
<dbReference type="SUPFAM" id="SSF52833">
    <property type="entry name" value="Thioredoxin-like"/>
    <property type="match status" value="1"/>
</dbReference>
<feature type="region of interest" description="Disordered" evidence="1">
    <location>
        <begin position="436"/>
        <end position="456"/>
    </location>
</feature>
<dbReference type="InterPro" id="IPR002109">
    <property type="entry name" value="Glutaredoxin"/>
</dbReference>
<dbReference type="EMBL" id="JABFUD020000004">
    <property type="protein sequence ID" value="KAI5081405.1"/>
    <property type="molecule type" value="Genomic_DNA"/>
</dbReference>
<protein>
    <recommendedName>
        <fullName evidence="2">Glutaredoxin domain-containing protein</fullName>
    </recommendedName>
</protein>
<feature type="compositionally biased region" description="Polar residues" evidence="1">
    <location>
        <begin position="438"/>
        <end position="447"/>
    </location>
</feature>
<sequence length="705" mass="77012">MGCVSFKGFSRGPDEASWYLPMSHNSSASANRQFSEEKDADYGHVFSLPSSSYGDNKAETGQGSFLNINRTKMKQCKVLSPDNSFAFAQPILHCKDSNDTHASNKNMGMKPFGIHKSGAELDDEQQHFLLCDYLHMQHMVGSKGTKGSWLDDESKGPCMGDADAVVKNERNDAGIDFLLQEGDHQSNVEGKSLDVSHAGASTGSDFAELLDCIDERKSGFRQHNIEIINMHELMEGLEDNSRTPSSLRSSIRGTLSIPDREISLNAFPGLTSAPRAGDLGSPVWKKYYMPDNGVACTNAWNRCSPASGSPFNESPRRAPSQSSFLEVDDSRSVSSVELPDASAIGLKILLSPANSSFHPSPMNKAHSVVSSVDGIAHGTDMTNGICDGSTTHVSGSLYEVNNPYISRNRSPSMESMSGGFIEHEFVGIDMKNMYKSPPNITRSSSRRPSMESGYESGSPLFDPSLMATFEEALKASTGASGYDDWLPFSVDESITLSSSSANTWESFDTSMDAKSSPPEQITETSRLTIPIIYEYGVMSKGDLTSYEIRCPPRGEGKVVLYFTSLRGVRKTYEDCFNVRLILRGLGVRVDERDVWMHSEFKSELSDVLNGLFMGMPRVPQLFVKGRYVGGAETVMRLHEEGVLSCLMEGLAMCFIHSVCSGCGDARFIPCLTCNGSCKVLNVVNEVTHCLACNENGLIMCPMCII</sequence>
<evidence type="ECO:0000259" key="2">
    <source>
        <dbReference type="Pfam" id="PF00462"/>
    </source>
</evidence>
<dbReference type="Proteomes" id="UP000886520">
    <property type="component" value="Chromosome 4"/>
</dbReference>
<dbReference type="AlphaFoldDB" id="A0A9D4V7Q4"/>
<feature type="domain" description="Glutaredoxin" evidence="2">
    <location>
        <begin position="559"/>
        <end position="628"/>
    </location>
</feature>
<evidence type="ECO:0000256" key="1">
    <source>
        <dbReference type="SAM" id="MobiDB-lite"/>
    </source>
</evidence>
<reference evidence="3" key="1">
    <citation type="submission" date="2021-01" db="EMBL/GenBank/DDBJ databases">
        <title>Adiantum capillus-veneris genome.</title>
        <authorList>
            <person name="Fang Y."/>
            <person name="Liao Q."/>
        </authorList>
    </citation>
    <scope>NUCLEOTIDE SEQUENCE</scope>
    <source>
        <strain evidence="3">H3</strain>
        <tissue evidence="3">Leaf</tissue>
    </source>
</reference>
<keyword evidence="4" id="KW-1185">Reference proteome</keyword>
<dbReference type="Pfam" id="PF23733">
    <property type="entry name" value="GRXCR1-2_C"/>
    <property type="match status" value="1"/>
</dbReference>
<dbReference type="PANTHER" id="PTHR45669:SF22">
    <property type="entry name" value="GLUTAREDOXIN DOMAIN-CONTAINING CYSTEINE-RICH PROTEIN CG12206-RELATED"/>
    <property type="match status" value="1"/>
</dbReference>
<comment type="caution">
    <text evidence="3">The sequence shown here is derived from an EMBL/GenBank/DDBJ whole genome shotgun (WGS) entry which is preliminary data.</text>
</comment>
<organism evidence="3 4">
    <name type="scientific">Adiantum capillus-veneris</name>
    <name type="common">Maidenhair fern</name>
    <dbReference type="NCBI Taxonomy" id="13818"/>
    <lineage>
        <taxon>Eukaryota</taxon>
        <taxon>Viridiplantae</taxon>
        <taxon>Streptophyta</taxon>
        <taxon>Embryophyta</taxon>
        <taxon>Tracheophyta</taxon>
        <taxon>Polypodiopsida</taxon>
        <taxon>Polypodiidae</taxon>
        <taxon>Polypodiales</taxon>
        <taxon>Pteridineae</taxon>
        <taxon>Pteridaceae</taxon>
        <taxon>Vittarioideae</taxon>
        <taxon>Adiantum</taxon>
    </lineage>
</organism>
<proteinExistence type="predicted"/>
<dbReference type="CDD" id="cd03031">
    <property type="entry name" value="GRX_GRX_like"/>
    <property type="match status" value="1"/>
</dbReference>
<accession>A0A9D4V7Q4</accession>
<name>A0A9D4V7Q4_ADICA</name>
<evidence type="ECO:0000313" key="4">
    <source>
        <dbReference type="Proteomes" id="UP000886520"/>
    </source>
</evidence>
<dbReference type="Gene3D" id="3.40.30.10">
    <property type="entry name" value="Glutaredoxin"/>
    <property type="match status" value="1"/>
</dbReference>
<dbReference type="PANTHER" id="PTHR45669">
    <property type="entry name" value="GLUTAREDOXIN DOMAIN-CONTAINING CYSTEINE-RICH PROTEIN CG12206-RELATED"/>
    <property type="match status" value="1"/>
</dbReference>
<gene>
    <name evidence="3" type="ORF">GOP47_0004588</name>
</gene>
<dbReference type="PROSITE" id="PS51354">
    <property type="entry name" value="GLUTAREDOXIN_2"/>
    <property type="match status" value="1"/>
</dbReference>
<dbReference type="Pfam" id="PF00462">
    <property type="entry name" value="Glutaredoxin"/>
    <property type="match status" value="1"/>
</dbReference>